<proteinExistence type="predicted"/>
<dbReference type="EMBL" id="JACTVA010000015">
    <property type="protein sequence ID" value="MBC9207310.1"/>
    <property type="molecule type" value="Genomic_DNA"/>
</dbReference>
<dbReference type="InterPro" id="IPR008768">
    <property type="entry name" value="Gp9-like"/>
</dbReference>
<comment type="caution">
    <text evidence="1">The sequence shown here is derived from an EMBL/GenBank/DDBJ whole genome shotgun (WGS) entry which is preliminary data.</text>
</comment>
<dbReference type="Proteomes" id="UP000626026">
    <property type="component" value="Unassembled WGS sequence"/>
</dbReference>
<evidence type="ECO:0000313" key="1">
    <source>
        <dbReference type="EMBL" id="MBC9207310.1"/>
    </source>
</evidence>
<sequence length="245" mass="27294">MSENLLEAAAETRSGEIALRPEDVPEKFWDAEAQALRVDALLKSYKELEKRMSQRFAPPAPDAPEEEKLRFRRAIGVPDSPDEYSIEAKHEMCGPDAEVNRKLHEAGFSCTQVQLVYDLAAERLLPLIAEAAADYEAQKQVAKLAESLGGEAQFRRIAPQITAWGKANLPPQVFAALSTTAEGVLALHAMMAKGEPSLAREAAPAENVDEQALRKMMRDPRYWRSREPEYVKRVSDGFKRLFGNG</sequence>
<evidence type="ECO:0000313" key="2">
    <source>
        <dbReference type="Proteomes" id="UP000626026"/>
    </source>
</evidence>
<protein>
    <submittedName>
        <fullName evidence="1">Uncharacterized protein</fullName>
    </submittedName>
</protein>
<dbReference type="Pfam" id="PF05396">
    <property type="entry name" value="Phage_T7_Capsid"/>
    <property type="match status" value="1"/>
</dbReference>
<reference evidence="1 2" key="1">
    <citation type="journal article" date="2013" name="Int. J. Syst. Evol. Microbiol.">
        <title>Roseomonas aerophila sp. nov., isolated from air.</title>
        <authorList>
            <person name="Kim S.J."/>
            <person name="Weon H.Y."/>
            <person name="Ahn J.H."/>
            <person name="Hong S.B."/>
            <person name="Seok S.J."/>
            <person name="Whang K.S."/>
            <person name="Kwon S.W."/>
        </authorList>
    </citation>
    <scope>NUCLEOTIDE SEQUENCE [LARGE SCALE GENOMIC DNA]</scope>
    <source>
        <strain evidence="1 2">NBRC 108923</strain>
    </source>
</reference>
<name>A0ABR7RME0_9PROT</name>
<gene>
    <name evidence="1" type="ORF">IBL26_10720</name>
</gene>
<accession>A0ABR7RME0</accession>
<keyword evidence="2" id="KW-1185">Reference proteome</keyword>
<dbReference type="RefSeq" id="WP_187784476.1">
    <property type="nucleotide sequence ID" value="NZ_JACTVA010000015.1"/>
</dbReference>
<organism evidence="1 2">
    <name type="scientific">Teichococcus aerophilus</name>
    <dbReference type="NCBI Taxonomy" id="1224513"/>
    <lineage>
        <taxon>Bacteria</taxon>
        <taxon>Pseudomonadati</taxon>
        <taxon>Pseudomonadota</taxon>
        <taxon>Alphaproteobacteria</taxon>
        <taxon>Acetobacterales</taxon>
        <taxon>Roseomonadaceae</taxon>
        <taxon>Roseomonas</taxon>
    </lineage>
</organism>